<dbReference type="InterPro" id="IPR050750">
    <property type="entry name" value="C5-MTase"/>
</dbReference>
<dbReference type="AlphaFoldDB" id="A0A1W1EHI5"/>
<evidence type="ECO:0000256" key="3">
    <source>
        <dbReference type="ARBA" id="ARBA00022691"/>
    </source>
</evidence>
<dbReference type="PANTHER" id="PTHR46098">
    <property type="entry name" value="TRNA (CYTOSINE(38)-C(5))-METHYLTRANSFERASE"/>
    <property type="match status" value="1"/>
</dbReference>
<keyword evidence="3" id="KW-0949">S-adenosyl-L-methionine</keyword>
<proteinExistence type="predicted"/>
<keyword evidence="1" id="KW-0489">Methyltransferase</keyword>
<keyword evidence="2" id="KW-0808">Transferase</keyword>
<accession>A0A1W1EHI5</accession>
<dbReference type="GO" id="GO:0008168">
    <property type="term" value="F:methyltransferase activity"/>
    <property type="evidence" value="ECO:0007669"/>
    <property type="project" value="UniProtKB-KW"/>
</dbReference>
<organism evidence="4">
    <name type="scientific">hydrothermal vent metagenome</name>
    <dbReference type="NCBI Taxonomy" id="652676"/>
    <lineage>
        <taxon>unclassified sequences</taxon>
        <taxon>metagenomes</taxon>
        <taxon>ecological metagenomes</taxon>
    </lineage>
</organism>
<dbReference type="EMBL" id="FRYL01000004">
    <property type="protein sequence ID" value="SHO80323.1"/>
    <property type="molecule type" value="Genomic_DNA"/>
</dbReference>
<dbReference type="CDD" id="cd22331">
    <property type="entry name" value="HinP1I-like"/>
    <property type="match status" value="1"/>
</dbReference>
<dbReference type="NCBIfam" id="TIGR00675">
    <property type="entry name" value="dcm"/>
    <property type="match status" value="1"/>
</dbReference>
<dbReference type="InterPro" id="IPR029063">
    <property type="entry name" value="SAM-dependent_MTases_sf"/>
</dbReference>
<gene>
    <name evidence="4" type="ORF">MNB_SV-15-649</name>
</gene>
<protein>
    <recommendedName>
        <fullName evidence="5">DNA (cytosine-5-)-methyltransferase</fullName>
    </recommendedName>
</protein>
<dbReference type="Pfam" id="PF00145">
    <property type="entry name" value="DNA_methylase"/>
    <property type="match status" value="1"/>
</dbReference>
<evidence type="ECO:0000256" key="2">
    <source>
        <dbReference type="ARBA" id="ARBA00022679"/>
    </source>
</evidence>
<dbReference type="SUPFAM" id="SSF53335">
    <property type="entry name" value="S-adenosyl-L-methionine-dependent methyltransferases"/>
    <property type="match status" value="1"/>
</dbReference>
<dbReference type="GO" id="GO:0032259">
    <property type="term" value="P:methylation"/>
    <property type="evidence" value="ECO:0007669"/>
    <property type="project" value="UniProtKB-KW"/>
</dbReference>
<dbReference type="Gene3D" id="3.40.50.150">
    <property type="entry name" value="Vaccinia Virus protein VP39"/>
    <property type="match status" value="1"/>
</dbReference>
<dbReference type="Pfam" id="PF11463">
    <property type="entry name" value="R-HINP1I"/>
    <property type="match status" value="1"/>
</dbReference>
<dbReference type="InterPro" id="IPR001525">
    <property type="entry name" value="C5_MeTfrase"/>
</dbReference>
<dbReference type="PRINTS" id="PR00105">
    <property type="entry name" value="C5METTRFRASE"/>
</dbReference>
<evidence type="ECO:0008006" key="5">
    <source>
        <dbReference type="Google" id="ProtNLM"/>
    </source>
</evidence>
<dbReference type="PROSITE" id="PS51679">
    <property type="entry name" value="SAM_MT_C5"/>
    <property type="match status" value="1"/>
</dbReference>
<dbReference type="InterPro" id="IPR021107">
    <property type="entry name" value="Restrct_endonuc_II_HinP1I"/>
</dbReference>
<evidence type="ECO:0000256" key="1">
    <source>
        <dbReference type="ARBA" id="ARBA00022603"/>
    </source>
</evidence>
<sequence length="583" mass="67459">MKNIKFIDFCAGIGGGRIGLENLGMSCLGFSEIDKDAEITYRYFFGENEKNYGDLMKINPNDLPNFDFMIAGFPCQTFSILGNRCGLEDEERGQVIYGLVKILKAKNVKYFILENVKGLINHDKGKTLKTVLELLDNAGYKVFYENLNSLDFGVPQMRERVYFIGVRKDIIDDNFEYEFPKKYSGDNKILEDCLIDDEELIFDNSLSSYQTFLKYLNNKYNKDKYKIDELLAKDYRVIDTRQSDLRIYHEKTPTLRRGRHGILYVKNGKFKKLSGYEALLLQNFPKKYANKVKGKISNSKLLQQSGNAMTSSVIEEIAKNLINILGKKITKKEILINRGSQTAKNGFKNEDFTVSEFNNWKDSKLAQLWLKAMEYDLSDIQSVKAIKVKGSFKADIQVEIKIEIKLKNLTDIQNLQVKLVSNTKGFNQIDKRWLKSYNELWDIPNDVYELLQYFTGEKSPKIERRMFANEFSQIEQQKLLKFFNDNKILIVNDILKGRGKFSAQWMLVILRLKDRYNIDWALEPINKVLNHFGNGEIRITPRGSFKIGNITIQRKGGDNGRATANMLQFKINPAELIDKTSKE</sequence>
<name>A0A1W1EHI5_9ZZZZ</name>
<reference evidence="4" key="1">
    <citation type="submission" date="2016-10" db="EMBL/GenBank/DDBJ databases">
        <authorList>
            <person name="de Groot N.N."/>
        </authorList>
    </citation>
    <scope>NUCLEOTIDE SEQUENCE</scope>
</reference>
<dbReference type="Gene3D" id="3.90.120.10">
    <property type="entry name" value="DNA Methylase, subunit A, domain 2"/>
    <property type="match status" value="1"/>
</dbReference>
<evidence type="ECO:0000313" key="4">
    <source>
        <dbReference type="EMBL" id="SHO80323.1"/>
    </source>
</evidence>
<dbReference type="Gene3D" id="3.40.1350.40">
    <property type="match status" value="2"/>
</dbReference>
<dbReference type="PANTHER" id="PTHR46098:SF1">
    <property type="entry name" value="TRNA (CYTOSINE(38)-C(5))-METHYLTRANSFERASE"/>
    <property type="match status" value="1"/>
</dbReference>